<comment type="caution">
    <text evidence="2">The sequence shown here is derived from an EMBL/GenBank/DDBJ whole genome shotgun (WGS) entry which is preliminary data.</text>
</comment>
<evidence type="ECO:0000313" key="2">
    <source>
        <dbReference type="EMBL" id="OLU45025.1"/>
    </source>
</evidence>
<evidence type="ECO:0008006" key="4">
    <source>
        <dbReference type="Google" id="ProtNLM"/>
    </source>
</evidence>
<dbReference type="STRING" id="1862672.BO225_09545"/>
<evidence type="ECO:0000313" key="3">
    <source>
        <dbReference type="Proteomes" id="UP000186705"/>
    </source>
</evidence>
<accession>A0A1U7NKT1</accession>
<feature type="transmembrane region" description="Helical" evidence="1">
    <location>
        <begin position="89"/>
        <end position="110"/>
    </location>
</feature>
<dbReference type="EMBL" id="MPKA01000090">
    <property type="protein sequence ID" value="OLU45025.1"/>
    <property type="molecule type" value="Genomic_DNA"/>
</dbReference>
<keyword evidence="1" id="KW-0812">Transmembrane</keyword>
<feature type="transmembrane region" description="Helical" evidence="1">
    <location>
        <begin position="55"/>
        <end position="83"/>
    </location>
</feature>
<dbReference type="RefSeq" id="WP_076342030.1">
    <property type="nucleotide sequence ID" value="NZ_MPKA01000090.1"/>
</dbReference>
<keyword evidence="1" id="KW-0472">Membrane</keyword>
<gene>
    <name evidence="2" type="ORF">BO225_09545</name>
</gene>
<reference evidence="2 3" key="1">
    <citation type="submission" date="2016-11" db="EMBL/GenBank/DDBJ databases">
        <title>Description of two novel members of the family Erysipelotrichaceae: Ileibacterium lipovorans gen. nov., sp. nov. and Dubosiella newyorkensis, gen. nov., sp. nov.</title>
        <authorList>
            <person name="Cox L.M."/>
            <person name="Sohn J."/>
            <person name="Tyrrell K.L."/>
            <person name="Citron D.M."/>
            <person name="Lawson P.A."/>
            <person name="Patel N.B."/>
            <person name="Iizumi T."/>
            <person name="Perez-Perez G.I."/>
            <person name="Goldstein E.J."/>
            <person name="Blaser M.J."/>
        </authorList>
    </citation>
    <scope>NUCLEOTIDE SEQUENCE [LARGE SCALE GENOMIC DNA]</scope>
    <source>
        <strain evidence="2 3">NYU-BL-A4</strain>
    </source>
</reference>
<dbReference type="OrthoDB" id="9789291at2"/>
<proteinExistence type="predicted"/>
<organism evidence="2 3">
    <name type="scientific">Dubosiella newyorkensis</name>
    <dbReference type="NCBI Taxonomy" id="1862672"/>
    <lineage>
        <taxon>Bacteria</taxon>
        <taxon>Bacillati</taxon>
        <taxon>Bacillota</taxon>
        <taxon>Erysipelotrichia</taxon>
        <taxon>Erysipelotrichales</taxon>
        <taxon>Erysipelotrichaceae</taxon>
        <taxon>Dubosiella</taxon>
    </lineage>
</organism>
<evidence type="ECO:0000256" key="1">
    <source>
        <dbReference type="SAM" id="Phobius"/>
    </source>
</evidence>
<feature type="transmembrane region" description="Helical" evidence="1">
    <location>
        <begin position="27"/>
        <end position="48"/>
    </location>
</feature>
<dbReference type="GeneID" id="78276184"/>
<dbReference type="AlphaFoldDB" id="A0A1U7NKT1"/>
<keyword evidence="3" id="KW-1185">Reference proteome</keyword>
<sequence>MMLWSVIWLLLLLGTYMDLKTFYVPVKLILFLVLDWGLLVSLAPTSFFQEGFIPMLYGVSALLIYWIYPCMIGWVDVFLLFFFGTFFNLAQMHAMVCAACISGLMITFCFRKQKIPFVPFLMLGSILSIVMIPL</sequence>
<dbReference type="Proteomes" id="UP000186705">
    <property type="component" value="Unassembled WGS sequence"/>
</dbReference>
<protein>
    <recommendedName>
        <fullName evidence="4">Prepilin type IV endopeptidase peptidase domain-containing protein</fullName>
    </recommendedName>
</protein>
<feature type="transmembrane region" description="Helical" evidence="1">
    <location>
        <begin position="117"/>
        <end position="133"/>
    </location>
</feature>
<name>A0A1U7NKT1_9FIRM</name>
<keyword evidence="1" id="KW-1133">Transmembrane helix</keyword>